<dbReference type="EMBL" id="KN824957">
    <property type="protein sequence ID" value="KIK97004.1"/>
    <property type="molecule type" value="Genomic_DNA"/>
</dbReference>
<organism evidence="2 3">
    <name type="scientific">Paxillus rubicundulus Ve08.2h10</name>
    <dbReference type="NCBI Taxonomy" id="930991"/>
    <lineage>
        <taxon>Eukaryota</taxon>
        <taxon>Fungi</taxon>
        <taxon>Dikarya</taxon>
        <taxon>Basidiomycota</taxon>
        <taxon>Agaricomycotina</taxon>
        <taxon>Agaricomycetes</taxon>
        <taxon>Agaricomycetidae</taxon>
        <taxon>Boletales</taxon>
        <taxon>Paxilineae</taxon>
        <taxon>Paxillaceae</taxon>
        <taxon>Paxillus</taxon>
    </lineage>
</organism>
<dbReference type="AlphaFoldDB" id="A0A0D0E6B1"/>
<evidence type="ECO:0000256" key="1">
    <source>
        <dbReference type="SAM" id="MobiDB-lite"/>
    </source>
</evidence>
<feature type="compositionally biased region" description="Basic residues" evidence="1">
    <location>
        <begin position="91"/>
        <end position="101"/>
    </location>
</feature>
<dbReference type="InParanoid" id="A0A0D0E6B1"/>
<dbReference type="Proteomes" id="UP000054538">
    <property type="component" value="Unassembled WGS sequence"/>
</dbReference>
<evidence type="ECO:0000313" key="2">
    <source>
        <dbReference type="EMBL" id="KIK97004.1"/>
    </source>
</evidence>
<keyword evidence="3" id="KW-1185">Reference proteome</keyword>
<protein>
    <submittedName>
        <fullName evidence="2">Uncharacterized protein</fullName>
    </submittedName>
</protein>
<name>A0A0D0E6B1_9AGAM</name>
<evidence type="ECO:0000313" key="3">
    <source>
        <dbReference type="Proteomes" id="UP000054538"/>
    </source>
</evidence>
<reference evidence="2 3" key="1">
    <citation type="submission" date="2014-04" db="EMBL/GenBank/DDBJ databases">
        <authorList>
            <consortium name="DOE Joint Genome Institute"/>
            <person name="Kuo A."/>
            <person name="Kohler A."/>
            <person name="Jargeat P."/>
            <person name="Nagy L.G."/>
            <person name="Floudas D."/>
            <person name="Copeland A."/>
            <person name="Barry K.W."/>
            <person name="Cichocki N."/>
            <person name="Veneault-Fourrey C."/>
            <person name="LaButti K."/>
            <person name="Lindquist E.A."/>
            <person name="Lipzen A."/>
            <person name="Lundell T."/>
            <person name="Morin E."/>
            <person name="Murat C."/>
            <person name="Sun H."/>
            <person name="Tunlid A."/>
            <person name="Henrissat B."/>
            <person name="Grigoriev I.V."/>
            <person name="Hibbett D.S."/>
            <person name="Martin F."/>
            <person name="Nordberg H.P."/>
            <person name="Cantor M.N."/>
            <person name="Hua S.X."/>
        </authorList>
    </citation>
    <scope>NUCLEOTIDE SEQUENCE [LARGE SCALE GENOMIC DNA]</scope>
    <source>
        <strain evidence="2 3">Ve08.2h10</strain>
    </source>
</reference>
<proteinExistence type="predicted"/>
<dbReference type="HOGENOM" id="CLU_2159186_0_0_1"/>
<gene>
    <name evidence="2" type="ORF">PAXRUDRAFT_261908</name>
</gene>
<accession>A0A0D0E6B1</accession>
<sequence>MMLLQCKLVHRSLSSPRSVFSKCVASIHHMVPLVLLGPCKFSVHSTPQALVKASFPESPSFAKPPRPLRPSTQSSSPPPSGYVGRRSMMSHGKRNIWHHKVRGGEPFQSLV</sequence>
<feature type="region of interest" description="Disordered" evidence="1">
    <location>
        <begin position="55"/>
        <end position="111"/>
    </location>
</feature>
<reference evidence="3" key="2">
    <citation type="submission" date="2015-01" db="EMBL/GenBank/DDBJ databases">
        <title>Evolutionary Origins and Diversification of the Mycorrhizal Mutualists.</title>
        <authorList>
            <consortium name="DOE Joint Genome Institute"/>
            <consortium name="Mycorrhizal Genomics Consortium"/>
            <person name="Kohler A."/>
            <person name="Kuo A."/>
            <person name="Nagy L.G."/>
            <person name="Floudas D."/>
            <person name="Copeland A."/>
            <person name="Barry K.W."/>
            <person name="Cichocki N."/>
            <person name="Veneault-Fourrey C."/>
            <person name="LaButti K."/>
            <person name="Lindquist E.A."/>
            <person name="Lipzen A."/>
            <person name="Lundell T."/>
            <person name="Morin E."/>
            <person name="Murat C."/>
            <person name="Riley R."/>
            <person name="Ohm R."/>
            <person name="Sun H."/>
            <person name="Tunlid A."/>
            <person name="Henrissat B."/>
            <person name="Grigoriev I.V."/>
            <person name="Hibbett D.S."/>
            <person name="Martin F."/>
        </authorList>
    </citation>
    <scope>NUCLEOTIDE SEQUENCE [LARGE SCALE GENOMIC DNA]</scope>
    <source>
        <strain evidence="3">Ve08.2h10</strain>
    </source>
</reference>